<evidence type="ECO:0000313" key="3">
    <source>
        <dbReference type="Proteomes" id="UP001474120"/>
    </source>
</evidence>
<accession>A0ABU9KYN2</accession>
<evidence type="ECO:0000256" key="1">
    <source>
        <dbReference type="SAM" id="SignalP"/>
    </source>
</evidence>
<name>A0ABU9KYN2_9FLAO</name>
<proteinExistence type="predicted"/>
<dbReference type="Proteomes" id="UP001474120">
    <property type="component" value="Unassembled WGS sequence"/>
</dbReference>
<dbReference type="InterPro" id="IPR036249">
    <property type="entry name" value="Thioredoxin-like_sf"/>
</dbReference>
<protein>
    <submittedName>
        <fullName evidence="2">DUF4369 domain-containing protein</fullName>
    </submittedName>
</protein>
<dbReference type="SUPFAM" id="SSF52833">
    <property type="entry name" value="Thioredoxin-like"/>
    <property type="match status" value="1"/>
</dbReference>
<sequence>MKKNYFSQPFTLFVLLVFVFSFSGCNDSEQTAYTYFGGKIKNPKDKYVYLNKGKKILDSARIDNHNKFSFKLDSLKLGLYTFKHGAEFQYIYLEPKDSLLLYLNTWDFDESLIFSGKGSAKNNYLINLYLEQELTEKNFKQNYKLDEAAFTKVIDEGIKKQLEAYNEFLSTEEEKPSKFFNKLVMTGIYVPFYFYKERYAYNHKKIMGLDTTPELSSDFYAYRDHVELNDEGLIDYGWNLAFINNFLYNLAYDEKMKDPENRIFELEFMKIVEDRINVDELKNSLLAKGVWGSLSNKHLTKEENEKVYTYFFEHCTDDSYKSELKKSIEQKEKLSCGEDLPKLTAYNIDHNEVEINSLIKNSNAVIYFWPSDLGRMELLNEKLQYLEKHHPEVVFIGIERNKSDEEWKKFLTTKKLPKEHQFKMAKNSETYSWYEGDMERTIIVNNQGKVENGYVFFLDSNLNYYLKSINNH</sequence>
<dbReference type="Gene3D" id="3.40.30.10">
    <property type="entry name" value="Glutaredoxin"/>
    <property type="match status" value="1"/>
</dbReference>
<dbReference type="EMBL" id="JBCDNA010000001">
    <property type="protein sequence ID" value="MEL4455302.1"/>
    <property type="molecule type" value="Genomic_DNA"/>
</dbReference>
<gene>
    <name evidence="2" type="ORF">AABB81_05305</name>
</gene>
<keyword evidence="3" id="KW-1185">Reference proteome</keyword>
<feature type="chain" id="PRO_5046042044" evidence="1">
    <location>
        <begin position="24"/>
        <end position="472"/>
    </location>
</feature>
<evidence type="ECO:0000313" key="2">
    <source>
        <dbReference type="EMBL" id="MEL4455302.1"/>
    </source>
</evidence>
<feature type="signal peptide" evidence="1">
    <location>
        <begin position="1"/>
        <end position="23"/>
    </location>
</feature>
<keyword evidence="1" id="KW-0732">Signal</keyword>
<dbReference type="RefSeq" id="WP_342159116.1">
    <property type="nucleotide sequence ID" value="NZ_JBCDNA010000001.1"/>
</dbReference>
<reference evidence="2 3" key="1">
    <citation type="submission" date="2024-04" db="EMBL/GenBank/DDBJ databases">
        <title>whole genome sequencing of Lutimonas vermicola strain IMCC1616.</title>
        <authorList>
            <person name="Bae S.S."/>
        </authorList>
    </citation>
    <scope>NUCLEOTIDE SEQUENCE [LARGE SCALE GENOMIC DNA]</scope>
    <source>
        <strain evidence="2 3">IMCC1616</strain>
    </source>
</reference>
<comment type="caution">
    <text evidence="2">The sequence shown here is derived from an EMBL/GenBank/DDBJ whole genome shotgun (WGS) entry which is preliminary data.</text>
</comment>
<organism evidence="2 3">
    <name type="scientific">Lutimonas vermicola</name>
    <dbReference type="NCBI Taxonomy" id="414288"/>
    <lineage>
        <taxon>Bacteria</taxon>
        <taxon>Pseudomonadati</taxon>
        <taxon>Bacteroidota</taxon>
        <taxon>Flavobacteriia</taxon>
        <taxon>Flavobacteriales</taxon>
        <taxon>Flavobacteriaceae</taxon>
        <taxon>Lutimonas</taxon>
    </lineage>
</organism>
<dbReference type="PROSITE" id="PS51257">
    <property type="entry name" value="PROKAR_LIPOPROTEIN"/>
    <property type="match status" value="1"/>
</dbReference>